<dbReference type="PANTHER" id="PTHR43738">
    <property type="entry name" value="ABC TRANSPORTER, MEMBRANE PROTEIN"/>
    <property type="match status" value="1"/>
</dbReference>
<evidence type="ECO:0000256" key="5">
    <source>
        <dbReference type="ARBA" id="ARBA00023136"/>
    </source>
</evidence>
<reference evidence="9 10" key="1">
    <citation type="submission" date="2018-11" db="EMBL/GenBank/DDBJ databases">
        <title>Flavobacterium sp. nov., YIM 102701-2 draft genome.</title>
        <authorList>
            <person name="Li G."/>
            <person name="Jiang Y."/>
        </authorList>
    </citation>
    <scope>NUCLEOTIDE SEQUENCE [LARGE SCALE GENOMIC DNA]</scope>
    <source>
        <strain evidence="9 10">YIM 102701-2</strain>
    </source>
</reference>
<gene>
    <name evidence="9" type="ORF">EG240_07690</name>
</gene>
<evidence type="ECO:0000313" key="10">
    <source>
        <dbReference type="Proteomes" id="UP000275719"/>
    </source>
</evidence>
<dbReference type="InterPro" id="IPR025857">
    <property type="entry name" value="MacB_PCD"/>
</dbReference>
<feature type="transmembrane region" description="Helical" evidence="6">
    <location>
        <begin position="396"/>
        <end position="418"/>
    </location>
</feature>
<dbReference type="InterPro" id="IPR051125">
    <property type="entry name" value="ABC-4/HrtB_transporter"/>
</dbReference>
<dbReference type="PANTHER" id="PTHR43738:SF2">
    <property type="entry name" value="ABC TRANSPORTER PERMEASE"/>
    <property type="match status" value="1"/>
</dbReference>
<name>A0A3P3WBC3_9FLAO</name>
<evidence type="ECO:0000259" key="8">
    <source>
        <dbReference type="Pfam" id="PF12704"/>
    </source>
</evidence>
<evidence type="ECO:0000256" key="4">
    <source>
        <dbReference type="ARBA" id="ARBA00022989"/>
    </source>
</evidence>
<dbReference type="GO" id="GO:0005886">
    <property type="term" value="C:plasma membrane"/>
    <property type="evidence" value="ECO:0007669"/>
    <property type="project" value="UniProtKB-SubCell"/>
</dbReference>
<keyword evidence="2" id="KW-1003">Cell membrane</keyword>
<evidence type="ECO:0000256" key="3">
    <source>
        <dbReference type="ARBA" id="ARBA00022692"/>
    </source>
</evidence>
<dbReference type="EMBL" id="RQVQ01000014">
    <property type="protein sequence ID" value="RRJ90899.1"/>
    <property type="molecule type" value="Genomic_DNA"/>
</dbReference>
<keyword evidence="3 6" id="KW-0812">Transmembrane</keyword>
<dbReference type="InterPro" id="IPR003838">
    <property type="entry name" value="ABC3_permease_C"/>
</dbReference>
<keyword evidence="10" id="KW-1185">Reference proteome</keyword>
<dbReference type="AlphaFoldDB" id="A0A3P3WBC3"/>
<evidence type="ECO:0000256" key="2">
    <source>
        <dbReference type="ARBA" id="ARBA00022475"/>
    </source>
</evidence>
<feature type="transmembrane region" description="Helical" evidence="6">
    <location>
        <begin position="301"/>
        <end position="322"/>
    </location>
</feature>
<protein>
    <submittedName>
        <fullName evidence="9">FtsX-like permease family protein</fullName>
    </submittedName>
</protein>
<sequence length="428" mass="47784">MIGKIAWKNMWFKPLNTVLSVLLLTASVSIITVLILLQKQFEEQFTSSMDDIDLVLGAKGSPLQLVLSSVYQIDAPPGNINYLEAKRWMENPFVASAIPLAYGDNYKGYKIIGTTPEYISKYGGKVAQGNVFQKDFEVVVGYEIAQNLGLKVGDTFLGTHGDAEEGGEVHEDKPYTIVGIASKTGKILDNVILSNIESVWNMHDHDHSHEGEEEHVHADGEVHNHEHDHEHTADCDHDHSEIVSYEGKEITAVLIKFRNKMGIVTWPRMIPQNTEMQAASPAIEINRLFSLFGVGLTALQYLAYGIMLISGISIFVALYNTLKERKFEFALLRVNGATRFQLLKLVLIESLLLCITGFVFGMIFGRIALYFISLSSQAEFKMAFNPYQFIWDKEGILFLITLFVGVLAALIPAIKAYYLNISKTLANA</sequence>
<evidence type="ECO:0000313" key="9">
    <source>
        <dbReference type="EMBL" id="RRJ90899.1"/>
    </source>
</evidence>
<comment type="subcellular location">
    <subcellularLocation>
        <location evidence="1">Cell membrane</location>
        <topology evidence="1">Multi-pass membrane protein</topology>
    </subcellularLocation>
</comment>
<dbReference type="RefSeq" id="WP_125018813.1">
    <property type="nucleotide sequence ID" value="NZ_RQVQ01000014.1"/>
</dbReference>
<feature type="domain" description="MacB-like periplasmic core" evidence="8">
    <location>
        <begin position="19"/>
        <end position="193"/>
    </location>
</feature>
<organism evidence="9 10">
    <name type="scientific">Paenimyroides tangerinum</name>
    <dbReference type="NCBI Taxonomy" id="2488728"/>
    <lineage>
        <taxon>Bacteria</taxon>
        <taxon>Pseudomonadati</taxon>
        <taxon>Bacteroidota</taxon>
        <taxon>Flavobacteriia</taxon>
        <taxon>Flavobacteriales</taxon>
        <taxon>Flavobacteriaceae</taxon>
        <taxon>Paenimyroides</taxon>
    </lineage>
</organism>
<dbReference type="Pfam" id="PF12704">
    <property type="entry name" value="MacB_PCD"/>
    <property type="match status" value="1"/>
</dbReference>
<evidence type="ECO:0000256" key="1">
    <source>
        <dbReference type="ARBA" id="ARBA00004651"/>
    </source>
</evidence>
<comment type="caution">
    <text evidence="9">The sequence shown here is derived from an EMBL/GenBank/DDBJ whole genome shotgun (WGS) entry which is preliminary data.</text>
</comment>
<dbReference type="Pfam" id="PF02687">
    <property type="entry name" value="FtsX"/>
    <property type="match status" value="1"/>
</dbReference>
<accession>A0A3P3WBC3</accession>
<evidence type="ECO:0000259" key="7">
    <source>
        <dbReference type="Pfam" id="PF02687"/>
    </source>
</evidence>
<feature type="domain" description="ABC3 transporter permease C-terminal" evidence="7">
    <location>
        <begin position="303"/>
        <end position="420"/>
    </location>
</feature>
<keyword evidence="5 6" id="KW-0472">Membrane</keyword>
<keyword evidence="4 6" id="KW-1133">Transmembrane helix</keyword>
<dbReference type="Proteomes" id="UP000275719">
    <property type="component" value="Unassembled WGS sequence"/>
</dbReference>
<evidence type="ECO:0000256" key="6">
    <source>
        <dbReference type="SAM" id="Phobius"/>
    </source>
</evidence>
<proteinExistence type="predicted"/>
<feature type="transmembrane region" description="Helical" evidence="6">
    <location>
        <begin position="12"/>
        <end position="37"/>
    </location>
</feature>
<dbReference type="OrthoDB" id="9784014at2"/>
<feature type="transmembrane region" description="Helical" evidence="6">
    <location>
        <begin position="342"/>
        <end position="372"/>
    </location>
</feature>